<keyword evidence="1" id="KW-0540">Nuclease</keyword>
<dbReference type="SMART" id="SM00479">
    <property type="entry name" value="EXOIII"/>
    <property type="match status" value="1"/>
</dbReference>
<dbReference type="NCBIfam" id="NF006602">
    <property type="entry name" value="PRK09146.1"/>
    <property type="match status" value="1"/>
</dbReference>
<evidence type="ECO:0000256" key="3">
    <source>
        <dbReference type="ARBA" id="ARBA00022839"/>
    </source>
</evidence>
<keyword evidence="3" id="KW-0269">Exonuclease</keyword>
<evidence type="ECO:0000313" key="9">
    <source>
        <dbReference type="Proteomes" id="UP000287865"/>
    </source>
</evidence>
<evidence type="ECO:0000259" key="5">
    <source>
        <dbReference type="SMART" id="SM00479"/>
    </source>
</evidence>
<dbReference type="GO" id="GO:0008408">
    <property type="term" value="F:3'-5' exonuclease activity"/>
    <property type="evidence" value="ECO:0007669"/>
    <property type="project" value="TreeGrafter"/>
</dbReference>
<accession>A0A327X3Y6</accession>
<proteinExistence type="predicted"/>
<protein>
    <submittedName>
        <fullName evidence="7">DNA polymerase III subunit epsilon</fullName>
    </submittedName>
    <submittedName>
        <fullName evidence="6">DNA polymerase-3 subunit epsilon</fullName>
    </submittedName>
</protein>
<evidence type="ECO:0000256" key="4">
    <source>
        <dbReference type="SAM" id="MobiDB-lite"/>
    </source>
</evidence>
<organism evidence="6 8">
    <name type="scientific">Aliidiomarina maris</name>
    <dbReference type="NCBI Taxonomy" id="531312"/>
    <lineage>
        <taxon>Bacteria</taxon>
        <taxon>Pseudomonadati</taxon>
        <taxon>Pseudomonadota</taxon>
        <taxon>Gammaproteobacteria</taxon>
        <taxon>Alteromonadales</taxon>
        <taxon>Idiomarinaceae</taxon>
        <taxon>Aliidiomarina</taxon>
    </lineage>
</organism>
<dbReference type="Pfam" id="PF00929">
    <property type="entry name" value="RNase_T"/>
    <property type="match status" value="1"/>
</dbReference>
<feature type="domain" description="Exonuclease" evidence="5">
    <location>
        <begin position="66"/>
        <end position="247"/>
    </location>
</feature>
<feature type="region of interest" description="Disordered" evidence="4">
    <location>
        <begin position="1"/>
        <end position="23"/>
    </location>
</feature>
<dbReference type="CDD" id="cd06127">
    <property type="entry name" value="DEDDh"/>
    <property type="match status" value="1"/>
</dbReference>
<dbReference type="InterPro" id="IPR013520">
    <property type="entry name" value="Ribonucl_H"/>
</dbReference>
<dbReference type="InterPro" id="IPR036397">
    <property type="entry name" value="RNaseH_sf"/>
</dbReference>
<dbReference type="GO" id="GO:0003676">
    <property type="term" value="F:nucleic acid binding"/>
    <property type="evidence" value="ECO:0007669"/>
    <property type="project" value="InterPro"/>
</dbReference>
<dbReference type="SUPFAM" id="SSF53098">
    <property type="entry name" value="Ribonuclease H-like"/>
    <property type="match status" value="1"/>
</dbReference>
<reference evidence="7 9" key="1">
    <citation type="journal article" date="2018" name="Front. Microbiol.">
        <title>Genome-Based Analysis Reveals the Taxonomy and Diversity of the Family Idiomarinaceae.</title>
        <authorList>
            <person name="Liu Y."/>
            <person name="Lai Q."/>
            <person name="Shao Z."/>
        </authorList>
    </citation>
    <scope>NUCLEOTIDE SEQUENCE [LARGE SCALE GENOMIC DNA]</scope>
    <source>
        <strain evidence="7 9">CF12-14</strain>
    </source>
</reference>
<dbReference type="Proteomes" id="UP000287865">
    <property type="component" value="Unassembled WGS sequence"/>
</dbReference>
<dbReference type="Gene3D" id="3.30.420.10">
    <property type="entry name" value="Ribonuclease H-like superfamily/Ribonuclease H"/>
    <property type="match status" value="1"/>
</dbReference>
<comment type="caution">
    <text evidence="6">The sequence shown here is derived from an EMBL/GenBank/DDBJ whole genome shotgun (WGS) entry which is preliminary data.</text>
</comment>
<evidence type="ECO:0000313" key="8">
    <source>
        <dbReference type="Proteomes" id="UP000249203"/>
    </source>
</evidence>
<dbReference type="Proteomes" id="UP000249203">
    <property type="component" value="Unassembled WGS sequence"/>
</dbReference>
<dbReference type="GO" id="GO:0005829">
    <property type="term" value="C:cytosol"/>
    <property type="evidence" value="ECO:0007669"/>
    <property type="project" value="TreeGrafter"/>
</dbReference>
<dbReference type="OrthoDB" id="5497329at2"/>
<dbReference type="GO" id="GO:0006259">
    <property type="term" value="P:DNA metabolic process"/>
    <property type="evidence" value="ECO:0007669"/>
    <property type="project" value="UniProtKB-ARBA"/>
</dbReference>
<evidence type="ECO:0000256" key="2">
    <source>
        <dbReference type="ARBA" id="ARBA00022801"/>
    </source>
</evidence>
<evidence type="ECO:0000313" key="6">
    <source>
        <dbReference type="EMBL" id="RAK00830.1"/>
    </source>
</evidence>
<dbReference type="PANTHER" id="PTHR30231:SF4">
    <property type="entry name" value="PROTEIN NEN2"/>
    <property type="match status" value="1"/>
</dbReference>
<dbReference type="AlphaFoldDB" id="A0A327X3Y6"/>
<evidence type="ECO:0000256" key="1">
    <source>
        <dbReference type="ARBA" id="ARBA00022722"/>
    </source>
</evidence>
<keyword evidence="2" id="KW-0378">Hydrolase</keyword>
<gene>
    <name evidence="6" type="ORF">B0I24_102258</name>
    <name evidence="7" type="ORF">CWE07_04285</name>
</gene>
<dbReference type="EMBL" id="QLMD01000002">
    <property type="protein sequence ID" value="RAK00830.1"/>
    <property type="molecule type" value="Genomic_DNA"/>
</dbReference>
<reference evidence="6 8" key="2">
    <citation type="submission" date="2018-06" db="EMBL/GenBank/DDBJ databases">
        <title>Genomic Encyclopedia of Type Strains, Phase III (KMG-III): the genomes of soil and plant-associated and newly described type strains.</title>
        <authorList>
            <person name="Whitman W."/>
        </authorList>
    </citation>
    <scope>NUCLEOTIDE SEQUENCE [LARGE SCALE GENOMIC DNA]</scope>
    <source>
        <strain evidence="6 8">CGMCC 1.15366</strain>
    </source>
</reference>
<keyword evidence="9" id="KW-1185">Reference proteome</keyword>
<dbReference type="InterPro" id="IPR012337">
    <property type="entry name" value="RNaseH-like_sf"/>
</dbReference>
<name>A0A327X3Y6_9GAMM</name>
<sequence>MLYLPKESAVSKPEPEFGGQLRADPDIHTDWPQYFKERADMARDPRLQGYYRAGMVAGDTPLKDAPLLAVDFETTGLNARKHGIVSIGAVPFDLQRIRLRQARYWLLKPRRSLTDDSVVIHGITHSDIAQAPDLDDVLACVLDAFKGYVWVVHFRGIERDFFKQALIERIGERIEFPVIDTMQLEARFHRSDNRPWWQRWRPQPKVSIRLADSRARYGLPHYSPHDATTDALACAELLQAQAAHFFSPDTPLNQIWVP</sequence>
<dbReference type="EMBL" id="PIPK01000003">
    <property type="protein sequence ID" value="RUO27181.1"/>
    <property type="molecule type" value="Genomic_DNA"/>
</dbReference>
<evidence type="ECO:0000313" key="7">
    <source>
        <dbReference type="EMBL" id="RUO27181.1"/>
    </source>
</evidence>
<dbReference type="PANTHER" id="PTHR30231">
    <property type="entry name" value="DNA POLYMERASE III SUBUNIT EPSILON"/>
    <property type="match status" value="1"/>
</dbReference>